<reference evidence="2" key="1">
    <citation type="submission" date="2019-05" db="EMBL/GenBank/DDBJ databases">
        <title>Annotation for the trematode Paragonimus heterotremus.</title>
        <authorList>
            <person name="Choi Y.-J."/>
        </authorList>
    </citation>
    <scope>NUCLEOTIDE SEQUENCE</scope>
    <source>
        <strain evidence="2">LC</strain>
    </source>
</reference>
<dbReference type="AlphaFoldDB" id="A0A8J4SU13"/>
<evidence type="ECO:0000313" key="3">
    <source>
        <dbReference type="Proteomes" id="UP000748531"/>
    </source>
</evidence>
<organism evidence="2 3">
    <name type="scientific">Paragonimus heterotremus</name>
    <dbReference type="NCBI Taxonomy" id="100268"/>
    <lineage>
        <taxon>Eukaryota</taxon>
        <taxon>Metazoa</taxon>
        <taxon>Spiralia</taxon>
        <taxon>Lophotrochozoa</taxon>
        <taxon>Platyhelminthes</taxon>
        <taxon>Trematoda</taxon>
        <taxon>Digenea</taxon>
        <taxon>Plagiorchiida</taxon>
        <taxon>Troglotremata</taxon>
        <taxon>Troglotrematidae</taxon>
        <taxon>Paragonimus</taxon>
    </lineage>
</organism>
<feature type="coiled-coil region" evidence="1">
    <location>
        <begin position="13"/>
        <end position="58"/>
    </location>
</feature>
<evidence type="ECO:0000313" key="2">
    <source>
        <dbReference type="EMBL" id="KAF5398021.1"/>
    </source>
</evidence>
<accession>A0A8J4SU13</accession>
<keyword evidence="1" id="KW-0175">Coiled coil</keyword>
<dbReference type="OrthoDB" id="6284957at2759"/>
<gene>
    <name evidence="2" type="ORF">PHET_08179</name>
</gene>
<evidence type="ECO:0000256" key="1">
    <source>
        <dbReference type="SAM" id="Coils"/>
    </source>
</evidence>
<sequence length="142" mass="16512">RVDPGLTDFRSNVHGQTSAIKDLYRRLDQLNEKSRRQYNDLQKEVQTEKDRLGQFNENLHKTVDSRSTELKRQFAILHNEMVGLQLRLSKQPEDIVKTNEQPQEIRKLAESLLAVKLALAMKIRLLEKKVSDSHHGPSDFHS</sequence>
<dbReference type="Proteomes" id="UP000748531">
    <property type="component" value="Unassembled WGS sequence"/>
</dbReference>
<proteinExistence type="predicted"/>
<dbReference type="EMBL" id="LUCH01005503">
    <property type="protein sequence ID" value="KAF5398021.1"/>
    <property type="molecule type" value="Genomic_DNA"/>
</dbReference>
<name>A0A8J4SU13_9TREM</name>
<feature type="non-terminal residue" evidence="2">
    <location>
        <position position="1"/>
    </location>
</feature>
<protein>
    <submittedName>
        <fullName evidence="2">Uncharacterized protein</fullName>
    </submittedName>
</protein>
<keyword evidence="3" id="KW-1185">Reference proteome</keyword>
<comment type="caution">
    <text evidence="2">The sequence shown here is derived from an EMBL/GenBank/DDBJ whole genome shotgun (WGS) entry which is preliminary data.</text>
</comment>